<feature type="region of interest" description="Disordered" evidence="1">
    <location>
        <begin position="74"/>
        <end position="115"/>
    </location>
</feature>
<protein>
    <submittedName>
        <fullName evidence="2 4">Uncharacterized protein</fullName>
    </submittedName>
</protein>
<feature type="compositionally biased region" description="Polar residues" evidence="1">
    <location>
        <begin position="74"/>
        <end position="99"/>
    </location>
</feature>
<dbReference type="EMBL" id="UYSU01034809">
    <property type="protein sequence ID" value="VDL95099.1"/>
    <property type="molecule type" value="Genomic_DNA"/>
</dbReference>
<evidence type="ECO:0000313" key="2">
    <source>
        <dbReference type="EMBL" id="VDL95099.1"/>
    </source>
</evidence>
<organism evidence="4">
    <name type="scientific">Schistocephalus solidus</name>
    <name type="common">Tapeworm</name>
    <dbReference type="NCBI Taxonomy" id="70667"/>
    <lineage>
        <taxon>Eukaryota</taxon>
        <taxon>Metazoa</taxon>
        <taxon>Spiralia</taxon>
        <taxon>Lophotrochozoa</taxon>
        <taxon>Platyhelminthes</taxon>
        <taxon>Cestoda</taxon>
        <taxon>Eucestoda</taxon>
        <taxon>Diphyllobothriidea</taxon>
        <taxon>Diphyllobothriidae</taxon>
        <taxon>Schistocephalus</taxon>
    </lineage>
</organism>
<reference evidence="2 3" key="2">
    <citation type="submission" date="2018-11" db="EMBL/GenBank/DDBJ databases">
        <authorList>
            <consortium name="Pathogen Informatics"/>
        </authorList>
    </citation>
    <scope>NUCLEOTIDE SEQUENCE [LARGE SCALE GENOMIC DNA]</scope>
    <source>
        <strain evidence="2 3">NST_G2</strain>
    </source>
</reference>
<accession>A0A183SWW6</accession>
<evidence type="ECO:0000313" key="3">
    <source>
        <dbReference type="Proteomes" id="UP000275846"/>
    </source>
</evidence>
<evidence type="ECO:0000313" key="4">
    <source>
        <dbReference type="WBParaSite" id="SSLN_0000905101-mRNA-1"/>
    </source>
</evidence>
<gene>
    <name evidence="2" type="ORF">SSLN_LOCUS8714</name>
</gene>
<dbReference type="AlphaFoldDB" id="A0A183SWW6"/>
<reference evidence="4" key="1">
    <citation type="submission" date="2016-06" db="UniProtKB">
        <authorList>
            <consortium name="WormBaseParasite"/>
        </authorList>
    </citation>
    <scope>IDENTIFICATION</scope>
</reference>
<keyword evidence="3" id="KW-1185">Reference proteome</keyword>
<evidence type="ECO:0000256" key="1">
    <source>
        <dbReference type="SAM" id="MobiDB-lite"/>
    </source>
</evidence>
<proteinExistence type="predicted"/>
<name>A0A183SWW6_SCHSO</name>
<sequence>MDKHMHLAVAATSRPRFTRSVTVAVDENVGRRRARFALSRQTSFDVSDDKSSSHTPVKQRLKEHLLNRRSQFASSGAVSLDSTCTTPAQRPPFLQQNSCHEIPPKAPTIAASSSS</sequence>
<feature type="region of interest" description="Disordered" evidence="1">
    <location>
        <begin position="40"/>
        <end position="60"/>
    </location>
</feature>
<dbReference type="Proteomes" id="UP000275846">
    <property type="component" value="Unassembled WGS sequence"/>
</dbReference>
<dbReference type="WBParaSite" id="SSLN_0000905101-mRNA-1">
    <property type="protein sequence ID" value="SSLN_0000905101-mRNA-1"/>
    <property type="gene ID" value="SSLN_0000905101"/>
</dbReference>